<evidence type="ECO:0000256" key="4">
    <source>
        <dbReference type="ARBA" id="ARBA00022970"/>
    </source>
</evidence>
<dbReference type="Pfam" id="PF01490">
    <property type="entry name" value="Aa_trans"/>
    <property type="match status" value="1"/>
</dbReference>
<keyword evidence="2" id="KW-0813">Transport</keyword>
<feature type="transmembrane region" description="Helical" evidence="7">
    <location>
        <begin position="173"/>
        <end position="194"/>
    </location>
</feature>
<feature type="domain" description="Amino acid transporter transmembrane" evidence="8">
    <location>
        <begin position="15"/>
        <end position="446"/>
    </location>
</feature>
<organism evidence="9 10">
    <name type="scientific">Zostera marina</name>
    <name type="common">Eelgrass</name>
    <dbReference type="NCBI Taxonomy" id="29655"/>
    <lineage>
        <taxon>Eukaryota</taxon>
        <taxon>Viridiplantae</taxon>
        <taxon>Streptophyta</taxon>
        <taxon>Embryophyta</taxon>
        <taxon>Tracheophyta</taxon>
        <taxon>Spermatophyta</taxon>
        <taxon>Magnoliopsida</taxon>
        <taxon>Liliopsida</taxon>
        <taxon>Zosteraceae</taxon>
        <taxon>Zostera</taxon>
    </lineage>
</organism>
<dbReference type="OrthoDB" id="40134at2759"/>
<evidence type="ECO:0000313" key="10">
    <source>
        <dbReference type="Proteomes" id="UP000036987"/>
    </source>
</evidence>
<evidence type="ECO:0000256" key="2">
    <source>
        <dbReference type="ARBA" id="ARBA00022448"/>
    </source>
</evidence>
<feature type="transmembrane region" description="Helical" evidence="7">
    <location>
        <begin position="423"/>
        <end position="448"/>
    </location>
</feature>
<evidence type="ECO:0000256" key="1">
    <source>
        <dbReference type="ARBA" id="ARBA00004370"/>
    </source>
</evidence>
<feature type="transmembrane region" description="Helical" evidence="7">
    <location>
        <begin position="220"/>
        <end position="241"/>
    </location>
</feature>
<feature type="transmembrane region" description="Helical" evidence="7">
    <location>
        <begin position="391"/>
        <end position="411"/>
    </location>
</feature>
<name>A0A0K9NJY6_ZOSMR</name>
<keyword evidence="5 7" id="KW-1133">Transmembrane helix</keyword>
<dbReference type="Proteomes" id="UP000036987">
    <property type="component" value="Unassembled WGS sequence"/>
</dbReference>
<dbReference type="InterPro" id="IPR013057">
    <property type="entry name" value="AA_transpt_TM"/>
</dbReference>
<evidence type="ECO:0000256" key="7">
    <source>
        <dbReference type="SAM" id="Phobius"/>
    </source>
</evidence>
<keyword evidence="10" id="KW-1185">Reference proteome</keyword>
<keyword evidence="3 7" id="KW-0812">Transmembrane</keyword>
<feature type="transmembrane region" description="Helical" evidence="7">
    <location>
        <begin position="20"/>
        <end position="42"/>
    </location>
</feature>
<feature type="transmembrane region" description="Helical" evidence="7">
    <location>
        <begin position="365"/>
        <end position="385"/>
    </location>
</feature>
<gene>
    <name evidence="9" type="ORF">ZOSMA_89G00260</name>
</gene>
<dbReference type="AlphaFoldDB" id="A0A0K9NJY6"/>
<comment type="subcellular location">
    <subcellularLocation>
        <location evidence="1">Membrane</location>
    </subcellularLocation>
</comment>
<dbReference type="GO" id="GO:0016020">
    <property type="term" value="C:membrane"/>
    <property type="evidence" value="ECO:0000318"/>
    <property type="project" value="GO_Central"/>
</dbReference>
<protein>
    <submittedName>
        <fullName evidence="9">Amino acid permease I, putative, expressed</fullName>
    </submittedName>
</protein>
<evidence type="ECO:0000256" key="3">
    <source>
        <dbReference type="ARBA" id="ARBA00022692"/>
    </source>
</evidence>
<evidence type="ECO:0000259" key="8">
    <source>
        <dbReference type="Pfam" id="PF01490"/>
    </source>
</evidence>
<feature type="transmembrane region" description="Helical" evidence="7">
    <location>
        <begin position="48"/>
        <end position="68"/>
    </location>
</feature>
<dbReference type="OMA" id="HLENWIA"/>
<evidence type="ECO:0000256" key="6">
    <source>
        <dbReference type="ARBA" id="ARBA00023136"/>
    </source>
</evidence>
<proteinExistence type="predicted"/>
<dbReference type="STRING" id="29655.A0A0K9NJY6"/>
<dbReference type="PANTHER" id="PTHR48017">
    <property type="entry name" value="OS05G0424000 PROTEIN-RELATED"/>
    <property type="match status" value="1"/>
</dbReference>
<keyword evidence="6 7" id="KW-0472">Membrane</keyword>
<reference evidence="10" key="1">
    <citation type="journal article" date="2016" name="Nature">
        <title>The genome of the seagrass Zostera marina reveals angiosperm adaptation to the sea.</title>
        <authorList>
            <person name="Olsen J.L."/>
            <person name="Rouze P."/>
            <person name="Verhelst B."/>
            <person name="Lin Y.-C."/>
            <person name="Bayer T."/>
            <person name="Collen J."/>
            <person name="Dattolo E."/>
            <person name="De Paoli E."/>
            <person name="Dittami S."/>
            <person name="Maumus F."/>
            <person name="Michel G."/>
            <person name="Kersting A."/>
            <person name="Lauritano C."/>
            <person name="Lohaus R."/>
            <person name="Toepel M."/>
            <person name="Tonon T."/>
            <person name="Vanneste K."/>
            <person name="Amirebrahimi M."/>
            <person name="Brakel J."/>
            <person name="Bostroem C."/>
            <person name="Chovatia M."/>
            <person name="Grimwood J."/>
            <person name="Jenkins J.W."/>
            <person name="Jueterbock A."/>
            <person name="Mraz A."/>
            <person name="Stam W.T."/>
            <person name="Tice H."/>
            <person name="Bornberg-Bauer E."/>
            <person name="Green P.J."/>
            <person name="Pearson G.A."/>
            <person name="Procaccini G."/>
            <person name="Duarte C.M."/>
            <person name="Schmutz J."/>
            <person name="Reusch T.B.H."/>
            <person name="Van de Peer Y."/>
        </authorList>
    </citation>
    <scope>NUCLEOTIDE SEQUENCE [LARGE SCALE GENOMIC DNA]</scope>
    <source>
        <strain evidence="10">cv. Finnish</strain>
    </source>
</reference>
<comment type="caution">
    <text evidence="9">The sequence shown here is derived from an EMBL/GenBank/DDBJ whole genome shotgun (WGS) entry which is preliminary data.</text>
</comment>
<dbReference type="GO" id="GO:0003333">
    <property type="term" value="P:amino acid transmembrane transport"/>
    <property type="evidence" value="ECO:0000318"/>
    <property type="project" value="GO_Central"/>
</dbReference>
<sequence length="461" mass="50664">MGSIQERNGDDSRIRTGTVWTATAHAVTAIVGSGVLALPWSVAQLGWVLGPIVLIFFSYATFHTACFLSDSYRSPHPVNGTRNYTYMDAIRSFLGKKDVVVCGCVQKTCQLGTMVGYTVTAAMSILAIEVTQCHHTRGSNASCNKTSVITSTLLFGAAEVVLSQFPNLEDIAFISYIAAAMSFIYSFLGLYLSALSLRNGHGLKGSLFNSDTHLSLSNRIWNSFQALGNIAFAFGYSTVLVEIQDTLKSPPSENKTMKKASSYGIGATTLFYITLGCVGYGAFGNNTPGNILTGIYEPYWVIDVANIAVLIHLVGAYQVFAQPLFAFYEQWMCLKWPNTDFFHKIYTCKIPFTKASFYKFTLCKLLLRTALVILTTLTALLIPFFNAVVGLIGSVAFWPLTIYYPIAMHIVQANIKRGENKWVFLQLLSFICLLVSFVSALGSIVNIADSLKTAKMFHIQM</sequence>
<evidence type="ECO:0000313" key="9">
    <source>
        <dbReference type="EMBL" id="KMZ57076.1"/>
    </source>
</evidence>
<feature type="transmembrane region" description="Helical" evidence="7">
    <location>
        <begin position="262"/>
        <end position="284"/>
    </location>
</feature>
<dbReference type="GO" id="GO:0015171">
    <property type="term" value="F:amino acid transmembrane transporter activity"/>
    <property type="evidence" value="ECO:0000318"/>
    <property type="project" value="GO_Central"/>
</dbReference>
<evidence type="ECO:0000256" key="5">
    <source>
        <dbReference type="ARBA" id="ARBA00022989"/>
    </source>
</evidence>
<accession>A0A0K9NJY6</accession>
<dbReference type="EMBL" id="LFYR01002109">
    <property type="protein sequence ID" value="KMZ57076.1"/>
    <property type="molecule type" value="Genomic_DNA"/>
</dbReference>
<feature type="transmembrane region" description="Helical" evidence="7">
    <location>
        <begin position="304"/>
        <end position="328"/>
    </location>
</feature>
<keyword evidence="4" id="KW-0029">Amino-acid transport</keyword>